<reference evidence="1" key="5">
    <citation type="journal article" date="2021" name="G3 (Bethesda)">
        <title>Aegilops tauschii genome assembly Aet v5.0 features greater sequence contiguity and improved annotation.</title>
        <authorList>
            <person name="Wang L."/>
            <person name="Zhu T."/>
            <person name="Rodriguez J.C."/>
            <person name="Deal K.R."/>
            <person name="Dubcovsky J."/>
            <person name="McGuire P.E."/>
            <person name="Lux T."/>
            <person name="Spannagl M."/>
            <person name="Mayer K.F.X."/>
            <person name="Baldrich P."/>
            <person name="Meyers B.C."/>
            <person name="Huo N."/>
            <person name="Gu Y.Q."/>
            <person name="Zhou H."/>
            <person name="Devos K.M."/>
            <person name="Bennetzen J.L."/>
            <person name="Unver T."/>
            <person name="Budak H."/>
            <person name="Gulick P.J."/>
            <person name="Galiba G."/>
            <person name="Kalapos B."/>
            <person name="Nelson D.R."/>
            <person name="Li P."/>
            <person name="You F.M."/>
            <person name="Luo M.C."/>
            <person name="Dvorak J."/>
        </authorList>
    </citation>
    <scope>NUCLEOTIDE SEQUENCE [LARGE SCALE GENOMIC DNA]</scope>
    <source>
        <strain evidence="1">cv. AL8/78</strain>
    </source>
</reference>
<organism evidence="1 2">
    <name type="scientific">Aegilops tauschii subsp. strangulata</name>
    <name type="common">Goatgrass</name>
    <dbReference type="NCBI Taxonomy" id="200361"/>
    <lineage>
        <taxon>Eukaryota</taxon>
        <taxon>Viridiplantae</taxon>
        <taxon>Streptophyta</taxon>
        <taxon>Embryophyta</taxon>
        <taxon>Tracheophyta</taxon>
        <taxon>Spermatophyta</taxon>
        <taxon>Magnoliopsida</taxon>
        <taxon>Liliopsida</taxon>
        <taxon>Poales</taxon>
        <taxon>Poaceae</taxon>
        <taxon>BOP clade</taxon>
        <taxon>Pooideae</taxon>
        <taxon>Triticodae</taxon>
        <taxon>Triticeae</taxon>
        <taxon>Triticinae</taxon>
        <taxon>Aegilops</taxon>
    </lineage>
</organism>
<name>A0A453NUM2_AEGTS</name>
<protein>
    <submittedName>
        <fullName evidence="1">Uncharacterized protein</fullName>
    </submittedName>
</protein>
<reference evidence="2" key="1">
    <citation type="journal article" date="2014" name="Science">
        <title>Ancient hybridizations among the ancestral genomes of bread wheat.</title>
        <authorList>
            <consortium name="International Wheat Genome Sequencing Consortium,"/>
            <person name="Marcussen T."/>
            <person name="Sandve S.R."/>
            <person name="Heier L."/>
            <person name="Spannagl M."/>
            <person name="Pfeifer M."/>
            <person name="Jakobsen K.S."/>
            <person name="Wulff B.B."/>
            <person name="Steuernagel B."/>
            <person name="Mayer K.F."/>
            <person name="Olsen O.A."/>
        </authorList>
    </citation>
    <scope>NUCLEOTIDE SEQUENCE [LARGE SCALE GENOMIC DNA]</scope>
    <source>
        <strain evidence="2">cv. AL8/78</strain>
    </source>
</reference>
<proteinExistence type="predicted"/>
<keyword evidence="2" id="KW-1185">Reference proteome</keyword>
<accession>A0A453NUM2</accession>
<dbReference type="EnsemblPlants" id="AET6Gv20486400.13">
    <property type="protein sequence ID" value="AET6Gv20486400.13"/>
    <property type="gene ID" value="AET6Gv20486400"/>
</dbReference>
<dbReference type="AlphaFoldDB" id="A0A453NUM2"/>
<reference evidence="2" key="2">
    <citation type="journal article" date="2017" name="Nat. Plants">
        <title>The Aegilops tauschii genome reveals multiple impacts of transposons.</title>
        <authorList>
            <person name="Zhao G."/>
            <person name="Zou C."/>
            <person name="Li K."/>
            <person name="Wang K."/>
            <person name="Li T."/>
            <person name="Gao L."/>
            <person name="Zhang X."/>
            <person name="Wang H."/>
            <person name="Yang Z."/>
            <person name="Liu X."/>
            <person name="Jiang W."/>
            <person name="Mao L."/>
            <person name="Kong X."/>
            <person name="Jiao Y."/>
            <person name="Jia J."/>
        </authorList>
    </citation>
    <scope>NUCLEOTIDE SEQUENCE [LARGE SCALE GENOMIC DNA]</scope>
    <source>
        <strain evidence="2">cv. AL8/78</strain>
    </source>
</reference>
<reference evidence="1" key="3">
    <citation type="journal article" date="2017" name="Nature">
        <title>Genome sequence of the progenitor of the wheat D genome Aegilops tauschii.</title>
        <authorList>
            <person name="Luo M.C."/>
            <person name="Gu Y.Q."/>
            <person name="Puiu D."/>
            <person name="Wang H."/>
            <person name="Twardziok S.O."/>
            <person name="Deal K.R."/>
            <person name="Huo N."/>
            <person name="Zhu T."/>
            <person name="Wang L."/>
            <person name="Wang Y."/>
            <person name="McGuire P.E."/>
            <person name="Liu S."/>
            <person name="Long H."/>
            <person name="Ramasamy R.K."/>
            <person name="Rodriguez J.C."/>
            <person name="Van S.L."/>
            <person name="Yuan L."/>
            <person name="Wang Z."/>
            <person name="Xia Z."/>
            <person name="Xiao L."/>
            <person name="Anderson O.D."/>
            <person name="Ouyang S."/>
            <person name="Liang Y."/>
            <person name="Zimin A.V."/>
            <person name="Pertea G."/>
            <person name="Qi P."/>
            <person name="Bennetzen J.L."/>
            <person name="Dai X."/>
            <person name="Dawson M.W."/>
            <person name="Muller H.G."/>
            <person name="Kugler K."/>
            <person name="Rivarola-Duarte L."/>
            <person name="Spannagl M."/>
            <person name="Mayer K.F.X."/>
            <person name="Lu F.H."/>
            <person name="Bevan M.W."/>
            <person name="Leroy P."/>
            <person name="Li P."/>
            <person name="You F.M."/>
            <person name="Sun Q."/>
            <person name="Liu Z."/>
            <person name="Lyons E."/>
            <person name="Wicker T."/>
            <person name="Salzberg S.L."/>
            <person name="Devos K.M."/>
            <person name="Dvorak J."/>
        </authorList>
    </citation>
    <scope>NUCLEOTIDE SEQUENCE [LARGE SCALE GENOMIC DNA]</scope>
    <source>
        <strain evidence="1">cv. AL8/78</strain>
    </source>
</reference>
<evidence type="ECO:0000313" key="2">
    <source>
        <dbReference type="Proteomes" id="UP000015105"/>
    </source>
</evidence>
<reference evidence="1" key="4">
    <citation type="submission" date="2019-03" db="UniProtKB">
        <authorList>
            <consortium name="EnsemblPlants"/>
        </authorList>
    </citation>
    <scope>IDENTIFICATION</scope>
</reference>
<dbReference type="Gramene" id="AET6Gv20486400.13">
    <property type="protein sequence ID" value="AET6Gv20486400.13"/>
    <property type="gene ID" value="AET6Gv20486400"/>
</dbReference>
<sequence length="75" mass="8647">MWQHGVHWSTHSTSLQISSTTATIRNGGGVACTDRSMQRHHRLVDNGCCVSCVRCFTLYIKNSSIYRLKDYLYMY</sequence>
<dbReference type="Proteomes" id="UP000015105">
    <property type="component" value="Chromosome 6D"/>
</dbReference>
<evidence type="ECO:0000313" key="1">
    <source>
        <dbReference type="EnsemblPlants" id="AET6Gv20486400.13"/>
    </source>
</evidence>